<proteinExistence type="predicted"/>
<reference evidence="3" key="2">
    <citation type="submission" date="2015-01" db="EMBL/GenBank/DDBJ databases">
        <title>Evolutionary Origins and Diversification of the Mycorrhizal Mutualists.</title>
        <authorList>
            <consortium name="DOE Joint Genome Institute"/>
            <consortium name="Mycorrhizal Genomics Consortium"/>
            <person name="Kohler A."/>
            <person name="Kuo A."/>
            <person name="Nagy L.G."/>
            <person name="Floudas D."/>
            <person name="Copeland A."/>
            <person name="Barry K.W."/>
            <person name="Cichocki N."/>
            <person name="Veneault-Fourrey C."/>
            <person name="LaButti K."/>
            <person name="Lindquist E.A."/>
            <person name="Lipzen A."/>
            <person name="Lundell T."/>
            <person name="Morin E."/>
            <person name="Murat C."/>
            <person name="Riley R."/>
            <person name="Ohm R."/>
            <person name="Sun H."/>
            <person name="Tunlid A."/>
            <person name="Henrissat B."/>
            <person name="Grigoriev I.V."/>
            <person name="Hibbett D.S."/>
            <person name="Martin F."/>
        </authorList>
    </citation>
    <scope>NUCLEOTIDE SEQUENCE [LARGE SCALE GENOMIC DNA]</scope>
    <source>
        <strain evidence="3">MAFF 305830</strain>
    </source>
</reference>
<gene>
    <name evidence="2" type="ORF">M408DRAFT_30167</name>
</gene>
<organism evidence="2 3">
    <name type="scientific">Serendipita vermifera MAFF 305830</name>
    <dbReference type="NCBI Taxonomy" id="933852"/>
    <lineage>
        <taxon>Eukaryota</taxon>
        <taxon>Fungi</taxon>
        <taxon>Dikarya</taxon>
        <taxon>Basidiomycota</taxon>
        <taxon>Agaricomycotina</taxon>
        <taxon>Agaricomycetes</taxon>
        <taxon>Sebacinales</taxon>
        <taxon>Serendipitaceae</taxon>
        <taxon>Serendipita</taxon>
    </lineage>
</organism>
<accession>A0A0C3AN46</accession>
<dbReference type="OrthoDB" id="440755at2759"/>
<evidence type="ECO:0000313" key="3">
    <source>
        <dbReference type="Proteomes" id="UP000054097"/>
    </source>
</evidence>
<dbReference type="Proteomes" id="UP000054097">
    <property type="component" value="Unassembled WGS sequence"/>
</dbReference>
<feature type="transmembrane region" description="Helical" evidence="1">
    <location>
        <begin position="31"/>
        <end position="48"/>
    </location>
</feature>
<name>A0A0C3AN46_SERVB</name>
<evidence type="ECO:0000256" key="1">
    <source>
        <dbReference type="SAM" id="Phobius"/>
    </source>
</evidence>
<dbReference type="HOGENOM" id="CLU_1533486_0_0_1"/>
<keyword evidence="1" id="KW-0812">Transmembrane</keyword>
<evidence type="ECO:0000313" key="2">
    <source>
        <dbReference type="EMBL" id="KIM20676.1"/>
    </source>
</evidence>
<dbReference type="STRING" id="933852.A0A0C3AN46"/>
<sequence>MDIRLLPVGVGESIISQTTGRLPTYFTHKHILMFGSIITTIVTVFLPFSDAPNTYRPFVFPAFCLGTPDMVIVYSNSSITIFSYTCSSVAGIAAAVLKLEAVGPDTISSIIAFIGRKAPPTNPPVYELIHQLEKLTKDMWKAAFKRPCCGLLMDTSEKRGELEEKRRADIGVSPG</sequence>
<keyword evidence="1" id="KW-1133">Transmembrane helix</keyword>
<protein>
    <submittedName>
        <fullName evidence="2">Uncharacterized protein</fullName>
    </submittedName>
</protein>
<keyword evidence="3" id="KW-1185">Reference proteome</keyword>
<reference evidence="2 3" key="1">
    <citation type="submission" date="2014-04" db="EMBL/GenBank/DDBJ databases">
        <authorList>
            <consortium name="DOE Joint Genome Institute"/>
            <person name="Kuo A."/>
            <person name="Zuccaro A."/>
            <person name="Kohler A."/>
            <person name="Nagy L.G."/>
            <person name="Floudas D."/>
            <person name="Copeland A."/>
            <person name="Barry K.W."/>
            <person name="Cichocki N."/>
            <person name="Veneault-Fourrey C."/>
            <person name="LaButti K."/>
            <person name="Lindquist E.A."/>
            <person name="Lipzen A."/>
            <person name="Lundell T."/>
            <person name="Morin E."/>
            <person name="Murat C."/>
            <person name="Sun H."/>
            <person name="Tunlid A."/>
            <person name="Henrissat B."/>
            <person name="Grigoriev I.V."/>
            <person name="Hibbett D.S."/>
            <person name="Martin F."/>
            <person name="Nordberg H.P."/>
            <person name="Cantor M.N."/>
            <person name="Hua S.X."/>
        </authorList>
    </citation>
    <scope>NUCLEOTIDE SEQUENCE [LARGE SCALE GENOMIC DNA]</scope>
    <source>
        <strain evidence="2 3">MAFF 305830</strain>
    </source>
</reference>
<keyword evidence="1" id="KW-0472">Membrane</keyword>
<dbReference type="EMBL" id="KN824414">
    <property type="protein sequence ID" value="KIM20676.1"/>
    <property type="molecule type" value="Genomic_DNA"/>
</dbReference>
<dbReference type="AlphaFoldDB" id="A0A0C3AN46"/>